<keyword evidence="4" id="KW-1185">Reference proteome</keyword>
<comment type="caution">
    <text evidence="2">The sequence shown here is derived from an EMBL/GenBank/DDBJ whole genome shotgun (WGS) entry which is preliminary data.</text>
</comment>
<dbReference type="AlphaFoldDB" id="A0A816EAT8"/>
<dbReference type="EMBL" id="CAJNOQ010048964">
    <property type="protein sequence ID" value="CAF1645279.1"/>
    <property type="molecule type" value="Genomic_DNA"/>
</dbReference>
<evidence type="ECO:0000313" key="3">
    <source>
        <dbReference type="EMBL" id="CAF4563400.1"/>
    </source>
</evidence>
<name>A0A816EAT8_9BILA</name>
<gene>
    <name evidence="2" type="ORF">GPM918_LOCUS45191</name>
    <name evidence="3" type="ORF">SRO942_LOCUS47481</name>
</gene>
<proteinExistence type="predicted"/>
<dbReference type="Proteomes" id="UP000681722">
    <property type="component" value="Unassembled WGS sequence"/>
</dbReference>
<sequence length="174" mass="20259">MKLNIFMFILTIPLTIHSKSNRNFCHKRISGQIYQLTINFDAGVAYELYTFHDDYTLTVYDNTQNGNNTYTSLSFGDITGQWRCLNKKNEVLVRSVNYNYPYNSEPNGAISYNNPVRLTFYNNWKNVRGTFKYADYNLGTNPLDKNNIPIQTVPTAKLIGTRLDFFPKMNKKYS</sequence>
<dbReference type="Proteomes" id="UP000663829">
    <property type="component" value="Unassembled WGS sequence"/>
</dbReference>
<feature type="chain" id="PRO_5036229963" evidence="1">
    <location>
        <begin position="19"/>
        <end position="174"/>
    </location>
</feature>
<keyword evidence="1" id="KW-0732">Signal</keyword>
<dbReference type="EMBL" id="CAJOBC010118483">
    <property type="protein sequence ID" value="CAF4563400.1"/>
    <property type="molecule type" value="Genomic_DNA"/>
</dbReference>
<feature type="signal peptide" evidence="1">
    <location>
        <begin position="1"/>
        <end position="18"/>
    </location>
</feature>
<reference evidence="2" key="1">
    <citation type="submission" date="2021-02" db="EMBL/GenBank/DDBJ databases">
        <authorList>
            <person name="Nowell W R."/>
        </authorList>
    </citation>
    <scope>NUCLEOTIDE SEQUENCE</scope>
</reference>
<evidence type="ECO:0000313" key="4">
    <source>
        <dbReference type="Proteomes" id="UP000663829"/>
    </source>
</evidence>
<accession>A0A816EAT8</accession>
<protein>
    <submittedName>
        <fullName evidence="2">Uncharacterized protein</fullName>
    </submittedName>
</protein>
<evidence type="ECO:0000256" key="1">
    <source>
        <dbReference type="SAM" id="SignalP"/>
    </source>
</evidence>
<evidence type="ECO:0000313" key="2">
    <source>
        <dbReference type="EMBL" id="CAF1645279.1"/>
    </source>
</evidence>
<organism evidence="2 4">
    <name type="scientific">Didymodactylos carnosus</name>
    <dbReference type="NCBI Taxonomy" id="1234261"/>
    <lineage>
        <taxon>Eukaryota</taxon>
        <taxon>Metazoa</taxon>
        <taxon>Spiralia</taxon>
        <taxon>Gnathifera</taxon>
        <taxon>Rotifera</taxon>
        <taxon>Eurotatoria</taxon>
        <taxon>Bdelloidea</taxon>
        <taxon>Philodinida</taxon>
        <taxon>Philodinidae</taxon>
        <taxon>Didymodactylos</taxon>
    </lineage>
</organism>